<dbReference type="Proteomes" id="UP000007879">
    <property type="component" value="Unassembled WGS sequence"/>
</dbReference>
<dbReference type="Pfam" id="PF08781">
    <property type="entry name" value="DP"/>
    <property type="match status" value="1"/>
</dbReference>
<dbReference type="GO" id="GO:0005634">
    <property type="term" value="C:nucleus"/>
    <property type="evidence" value="ECO:0007669"/>
    <property type="project" value="UniProtKB-SubCell"/>
</dbReference>
<feature type="region of interest" description="Disordered" evidence="8">
    <location>
        <begin position="392"/>
        <end position="428"/>
    </location>
</feature>
<dbReference type="Gene3D" id="1.20.140.80">
    <property type="entry name" value="Transcription factor DP"/>
    <property type="match status" value="1"/>
</dbReference>
<dbReference type="KEGG" id="aqu:100642084"/>
<proteinExistence type="inferred from homology"/>
<evidence type="ECO:0000256" key="2">
    <source>
        <dbReference type="ARBA" id="ARBA00010940"/>
    </source>
</evidence>
<keyword evidence="3 7" id="KW-0805">Transcription regulation</keyword>
<comment type="similarity">
    <text evidence="2 7">Belongs to the E2F/DP family.</text>
</comment>
<keyword evidence="5 7" id="KW-0804">Transcription</keyword>
<feature type="region of interest" description="Disordered" evidence="8">
    <location>
        <begin position="1"/>
        <end position="40"/>
    </location>
</feature>
<gene>
    <name evidence="11" type="primary">100642084</name>
</gene>
<dbReference type="GO" id="GO:0000977">
    <property type="term" value="F:RNA polymerase II transcription regulatory region sequence-specific DNA binding"/>
    <property type="evidence" value="ECO:0007669"/>
    <property type="project" value="TreeGrafter"/>
</dbReference>
<comment type="subcellular location">
    <subcellularLocation>
        <location evidence="1 7">Nucleus</location>
    </subcellularLocation>
</comment>
<evidence type="ECO:0000256" key="4">
    <source>
        <dbReference type="ARBA" id="ARBA00023125"/>
    </source>
</evidence>
<dbReference type="InterPro" id="IPR038168">
    <property type="entry name" value="TF_DP_C_sf"/>
</dbReference>
<dbReference type="SMART" id="SM01372">
    <property type="entry name" value="E2F_TDP"/>
    <property type="match status" value="1"/>
</dbReference>
<sequence>MSNQREDGLAPSPSSSSSYPVMSSTGNGPAGSSNGGSVNESIMDETAASLAAGLTSDAKNLINSLLGTRGGESGARDQNLQILSMAAAANSSQKPPPAKNTSSSPAPGPVTTPTQVTPVSTRKRGRLPVADHDDSVKRRKCAPSSGGGRGAPTSEKQSKGLRHFSQLVCEKVREKGRTTYNEVADELVKEFGEAERRSGQDGQIDQKNIRRRVYDALNVLMAMNIINKEKKDIHWIGLPTNSVQECEHIQMELSQQEERISKKTSELHDLVLQILTLKNLIKRNRDKAAAGESPSQNSAIGLPFILVNTNKNTTIDCSISSDKSEYVFTFDNTFELHQDVDILNKMDLDCGLNSGKVSTRSIAEAKATLPKIFEPVIDDMAVLSRTIPQSPPAATLFEPPPPVSVAATPTSTQSSIQPPSLPTPLLSDHSNGSFSNLSASSPLAIAAAALVNSHNPVSVAAAITQLQQLQQASSLPPTTSPSSSSFLRGGTVTARPLNFTSSPRPQSSPGLLGVKGHSSQSPKVVTVQPLPNSVTSKMAEVIASLQSSILMQQQQQYAMGGAATPLNSAQSENVIPSIASLSDELPSSKTQGGGVTATIDESEQVSTSSVLTPSNPPVSLST</sequence>
<feature type="compositionally biased region" description="Polar residues" evidence="8">
    <location>
        <begin position="89"/>
        <end position="104"/>
    </location>
</feature>
<dbReference type="GO" id="GO:0005667">
    <property type="term" value="C:transcription regulator complex"/>
    <property type="evidence" value="ECO:0007669"/>
    <property type="project" value="InterPro"/>
</dbReference>
<evidence type="ECO:0000313" key="12">
    <source>
        <dbReference type="Proteomes" id="UP000007879"/>
    </source>
</evidence>
<evidence type="ECO:0000256" key="5">
    <source>
        <dbReference type="ARBA" id="ARBA00023163"/>
    </source>
</evidence>
<dbReference type="GO" id="GO:0000981">
    <property type="term" value="F:DNA-binding transcription factor activity, RNA polymerase II-specific"/>
    <property type="evidence" value="ECO:0007669"/>
    <property type="project" value="TreeGrafter"/>
</dbReference>
<feature type="compositionally biased region" description="Low complexity" evidence="8">
    <location>
        <begin position="473"/>
        <end position="485"/>
    </location>
</feature>
<dbReference type="FunFam" id="1.10.10.10:FF:000047">
    <property type="entry name" value="Transcription factor"/>
    <property type="match status" value="1"/>
</dbReference>
<dbReference type="CDD" id="cd14458">
    <property type="entry name" value="DP_DD"/>
    <property type="match status" value="1"/>
</dbReference>
<dbReference type="OrthoDB" id="552115at2759"/>
<dbReference type="InterPro" id="IPR037241">
    <property type="entry name" value="E2F-DP_heterodim"/>
</dbReference>
<dbReference type="EnsemblMetazoa" id="XM_003382700.3">
    <property type="protein sequence ID" value="XP_003382748.1"/>
    <property type="gene ID" value="LOC100642084"/>
</dbReference>
<evidence type="ECO:0000256" key="3">
    <source>
        <dbReference type="ARBA" id="ARBA00023015"/>
    </source>
</evidence>
<name>A0A1X7VUM9_AMPQE</name>
<dbReference type="InterPro" id="IPR003316">
    <property type="entry name" value="E2F_WHTH_DNA-bd_dom"/>
</dbReference>
<feature type="domain" description="Transcription factor DP C-terminal" evidence="9">
    <location>
        <begin position="244"/>
        <end position="388"/>
    </location>
</feature>
<feature type="region of interest" description="Disordered" evidence="8">
    <location>
        <begin position="577"/>
        <end position="622"/>
    </location>
</feature>
<dbReference type="eggNOG" id="KOG2829">
    <property type="taxonomic scope" value="Eukaryota"/>
</dbReference>
<feature type="domain" description="E2F/DP family winged-helix DNA-binding" evidence="10">
    <location>
        <begin position="156"/>
        <end position="237"/>
    </location>
</feature>
<dbReference type="GO" id="GO:0051726">
    <property type="term" value="P:regulation of cell cycle"/>
    <property type="evidence" value="ECO:0007669"/>
    <property type="project" value="InterPro"/>
</dbReference>
<feature type="compositionally biased region" description="Polar residues" evidence="8">
    <location>
        <begin position="498"/>
        <end position="509"/>
    </location>
</feature>
<keyword evidence="4 7" id="KW-0238">DNA-binding</keyword>
<feature type="compositionally biased region" description="Low complexity" evidence="8">
    <location>
        <begin position="109"/>
        <end position="120"/>
    </location>
</feature>
<dbReference type="InterPro" id="IPR015648">
    <property type="entry name" value="Transcrpt_fac_DP"/>
</dbReference>
<feature type="compositionally biased region" description="Low complexity" evidence="8">
    <location>
        <begin position="11"/>
        <end position="39"/>
    </location>
</feature>
<organism evidence="11">
    <name type="scientific">Amphimedon queenslandica</name>
    <name type="common">Sponge</name>
    <dbReference type="NCBI Taxonomy" id="400682"/>
    <lineage>
        <taxon>Eukaryota</taxon>
        <taxon>Metazoa</taxon>
        <taxon>Porifera</taxon>
        <taxon>Demospongiae</taxon>
        <taxon>Heteroscleromorpha</taxon>
        <taxon>Haplosclerida</taxon>
        <taxon>Niphatidae</taxon>
        <taxon>Amphimedon</taxon>
    </lineage>
</organism>
<feature type="compositionally biased region" description="Polar residues" evidence="8">
    <location>
        <begin position="604"/>
        <end position="622"/>
    </location>
</feature>
<evidence type="ECO:0000259" key="9">
    <source>
        <dbReference type="SMART" id="SM01138"/>
    </source>
</evidence>
<evidence type="ECO:0000259" key="10">
    <source>
        <dbReference type="SMART" id="SM01372"/>
    </source>
</evidence>
<reference evidence="12" key="1">
    <citation type="journal article" date="2010" name="Nature">
        <title>The Amphimedon queenslandica genome and the evolution of animal complexity.</title>
        <authorList>
            <person name="Srivastava M."/>
            <person name="Simakov O."/>
            <person name="Chapman J."/>
            <person name="Fahey B."/>
            <person name="Gauthier M.E."/>
            <person name="Mitros T."/>
            <person name="Richards G.S."/>
            <person name="Conaco C."/>
            <person name="Dacre M."/>
            <person name="Hellsten U."/>
            <person name="Larroux C."/>
            <person name="Putnam N.H."/>
            <person name="Stanke M."/>
            <person name="Adamska M."/>
            <person name="Darling A."/>
            <person name="Degnan S.M."/>
            <person name="Oakley T.H."/>
            <person name="Plachetzki D.C."/>
            <person name="Zhai Y."/>
            <person name="Adamski M."/>
            <person name="Calcino A."/>
            <person name="Cummins S.F."/>
            <person name="Goodstein D.M."/>
            <person name="Harris C."/>
            <person name="Jackson D.J."/>
            <person name="Leys S.P."/>
            <person name="Shu S."/>
            <person name="Woodcroft B.J."/>
            <person name="Vervoort M."/>
            <person name="Kosik K.S."/>
            <person name="Manning G."/>
            <person name="Degnan B.M."/>
            <person name="Rokhsar D.S."/>
        </authorList>
    </citation>
    <scope>NUCLEOTIDE SEQUENCE [LARGE SCALE GENOMIC DNA]</scope>
</reference>
<feature type="region of interest" description="Disordered" evidence="8">
    <location>
        <begin position="473"/>
        <end position="526"/>
    </location>
</feature>
<evidence type="ECO:0000256" key="1">
    <source>
        <dbReference type="ARBA" id="ARBA00004123"/>
    </source>
</evidence>
<evidence type="ECO:0000256" key="8">
    <source>
        <dbReference type="SAM" id="MobiDB-lite"/>
    </source>
</evidence>
<evidence type="ECO:0000256" key="6">
    <source>
        <dbReference type="ARBA" id="ARBA00023242"/>
    </source>
</evidence>
<dbReference type="PANTHER" id="PTHR12548">
    <property type="entry name" value="TRANSCRIPTION FACTOR DP"/>
    <property type="match status" value="1"/>
</dbReference>
<protein>
    <recommendedName>
        <fullName evidence="13">E2F/DP family winged-helix DNA-binding domain-containing protein</fullName>
    </recommendedName>
</protein>
<feature type="compositionally biased region" description="Low complexity" evidence="8">
    <location>
        <begin position="404"/>
        <end position="428"/>
    </location>
</feature>
<keyword evidence="12" id="KW-1185">Reference proteome</keyword>
<reference evidence="11" key="2">
    <citation type="submission" date="2017-05" db="UniProtKB">
        <authorList>
            <consortium name="EnsemblMetazoa"/>
        </authorList>
    </citation>
    <scope>IDENTIFICATION</scope>
</reference>
<dbReference type="InterPro" id="IPR036388">
    <property type="entry name" value="WH-like_DNA-bd_sf"/>
</dbReference>
<dbReference type="SUPFAM" id="SSF46785">
    <property type="entry name" value="Winged helix' DNA-binding domain"/>
    <property type="match status" value="1"/>
</dbReference>
<evidence type="ECO:0000313" key="11">
    <source>
        <dbReference type="EnsemblMetazoa" id="Aqu2.1.43817_001"/>
    </source>
</evidence>
<dbReference type="STRING" id="400682.A0A1X7VUM9"/>
<accession>A0A1X7VUM9</accession>
<feature type="region of interest" description="Disordered" evidence="8">
    <location>
        <begin position="88"/>
        <end position="161"/>
    </location>
</feature>
<dbReference type="AlphaFoldDB" id="A0A1X7VUM9"/>
<dbReference type="Gene3D" id="1.10.10.10">
    <property type="entry name" value="Winged helix-like DNA-binding domain superfamily/Winged helix DNA-binding domain"/>
    <property type="match status" value="1"/>
</dbReference>
<keyword evidence="6 7" id="KW-0539">Nucleus</keyword>
<dbReference type="InParanoid" id="A0A1X7VUM9"/>
<dbReference type="SUPFAM" id="SSF144074">
    <property type="entry name" value="E2F-DP heterodimerization region"/>
    <property type="match status" value="1"/>
</dbReference>
<evidence type="ECO:0008006" key="13">
    <source>
        <dbReference type="Google" id="ProtNLM"/>
    </source>
</evidence>
<dbReference type="SMART" id="SM01138">
    <property type="entry name" value="DP"/>
    <property type="match status" value="1"/>
</dbReference>
<dbReference type="EnsemblMetazoa" id="Aqu2.1.43817_001">
    <property type="protein sequence ID" value="Aqu2.1.43817_001"/>
    <property type="gene ID" value="Aqu2.1.43817"/>
</dbReference>
<dbReference type="Pfam" id="PF02319">
    <property type="entry name" value="WHD_E2F_TDP"/>
    <property type="match status" value="1"/>
</dbReference>
<evidence type="ECO:0000256" key="7">
    <source>
        <dbReference type="RuleBase" id="RU003796"/>
    </source>
</evidence>
<dbReference type="InterPro" id="IPR014889">
    <property type="entry name" value="Transc_factor_DP_C"/>
</dbReference>
<dbReference type="PANTHER" id="PTHR12548:SF9">
    <property type="entry name" value="TRANSCRIPTION FACTOR DP"/>
    <property type="match status" value="1"/>
</dbReference>
<feature type="compositionally biased region" description="Polar residues" evidence="8">
    <location>
        <begin position="517"/>
        <end position="526"/>
    </location>
</feature>
<dbReference type="InterPro" id="IPR036390">
    <property type="entry name" value="WH_DNA-bd_sf"/>
</dbReference>